<evidence type="ECO:0000256" key="2">
    <source>
        <dbReference type="ARBA" id="ARBA00022741"/>
    </source>
</evidence>
<evidence type="ECO:0000256" key="7">
    <source>
        <dbReference type="ARBA" id="ARBA00040674"/>
    </source>
</evidence>
<keyword evidence="6" id="KW-0539">Nucleus</keyword>
<dbReference type="PROSITE" id="PS50162">
    <property type="entry name" value="RECA_2"/>
    <property type="match status" value="1"/>
</dbReference>
<dbReference type="InterPro" id="IPR013632">
    <property type="entry name" value="Rad51_C"/>
</dbReference>
<evidence type="ECO:0000256" key="1">
    <source>
        <dbReference type="ARBA" id="ARBA00004123"/>
    </source>
</evidence>
<dbReference type="InterPro" id="IPR020588">
    <property type="entry name" value="RecA_ATP-bd"/>
</dbReference>
<dbReference type="PANTHER" id="PTHR46239:SF1">
    <property type="entry name" value="DNA REPAIR PROTEIN RAD51 HOMOLOG 3"/>
    <property type="match status" value="1"/>
</dbReference>
<name>A0A094ZFT5_SCHHA</name>
<evidence type="ECO:0000313" key="8">
    <source>
        <dbReference type="EMBL" id="KGB33305.1"/>
    </source>
</evidence>
<dbReference type="Gene3D" id="3.40.50.300">
    <property type="entry name" value="P-loop containing nucleotide triphosphate hydrolases"/>
    <property type="match status" value="1"/>
</dbReference>
<accession>A0A094ZFT5</accession>
<dbReference type="GO" id="GO:0033063">
    <property type="term" value="C:Rad51B-Rad51C-Rad51D-XRCC2 complex"/>
    <property type="evidence" value="ECO:0007669"/>
    <property type="project" value="TreeGrafter"/>
</dbReference>
<dbReference type="GO" id="GO:0000707">
    <property type="term" value="P:meiotic DNA recombinase assembly"/>
    <property type="evidence" value="ECO:0007669"/>
    <property type="project" value="TreeGrafter"/>
</dbReference>
<reference evidence="8" key="1">
    <citation type="journal article" date="2012" name="Nat. Genet.">
        <title>Whole-genome sequence of Schistosoma haematobium.</title>
        <authorList>
            <person name="Young N.D."/>
            <person name="Jex A.R."/>
            <person name="Li B."/>
            <person name="Liu S."/>
            <person name="Yang L."/>
            <person name="Xiong Z."/>
            <person name="Li Y."/>
            <person name="Cantacessi C."/>
            <person name="Hall R.S."/>
            <person name="Xu X."/>
            <person name="Chen F."/>
            <person name="Wu X."/>
            <person name="Zerlotini A."/>
            <person name="Oliveira G."/>
            <person name="Hofmann A."/>
            <person name="Zhang G."/>
            <person name="Fang X."/>
            <person name="Kang Y."/>
            <person name="Campbell B.E."/>
            <person name="Loukas A."/>
            <person name="Ranganathan S."/>
            <person name="Rollinson D."/>
            <person name="Rinaldi G."/>
            <person name="Brindley P.J."/>
            <person name="Yang H."/>
            <person name="Wang J."/>
            <person name="Wang J."/>
            <person name="Gasser R.B."/>
        </authorList>
    </citation>
    <scope>NUCLEOTIDE SEQUENCE [LARGE SCALE GENOMIC DNA]</scope>
</reference>
<keyword evidence="5" id="KW-0234">DNA repair</keyword>
<keyword evidence="3" id="KW-0227">DNA damage</keyword>
<dbReference type="GO" id="GO:0008821">
    <property type="term" value="F:crossover junction DNA endonuclease activity"/>
    <property type="evidence" value="ECO:0007669"/>
    <property type="project" value="TreeGrafter"/>
</dbReference>
<dbReference type="PANTHER" id="PTHR46239">
    <property type="entry name" value="DNA REPAIR PROTEIN RAD51 HOMOLOG 3 RAD51C"/>
    <property type="match status" value="1"/>
</dbReference>
<dbReference type="GO" id="GO:0140664">
    <property type="term" value="F:ATP-dependent DNA damage sensor activity"/>
    <property type="evidence" value="ECO:0007669"/>
    <property type="project" value="InterPro"/>
</dbReference>
<evidence type="ECO:0000256" key="5">
    <source>
        <dbReference type="ARBA" id="ARBA00023204"/>
    </source>
</evidence>
<dbReference type="InterPro" id="IPR027417">
    <property type="entry name" value="P-loop_NTPase"/>
</dbReference>
<protein>
    <recommendedName>
        <fullName evidence="7">DNA repair protein RAD51 homolog 3</fullName>
    </recommendedName>
</protein>
<keyword evidence="4" id="KW-0067">ATP-binding</keyword>
<proteinExistence type="predicted"/>
<dbReference type="AlphaFoldDB" id="A0A094ZFT5"/>
<evidence type="ECO:0000256" key="3">
    <source>
        <dbReference type="ARBA" id="ARBA00022763"/>
    </source>
</evidence>
<dbReference type="GO" id="GO:0005524">
    <property type="term" value="F:ATP binding"/>
    <property type="evidence" value="ECO:0007669"/>
    <property type="project" value="UniProtKB-KW"/>
</dbReference>
<gene>
    <name evidence="8" type="ORF">MS3_01467</name>
</gene>
<evidence type="ECO:0000256" key="6">
    <source>
        <dbReference type="ARBA" id="ARBA00023242"/>
    </source>
</evidence>
<dbReference type="SUPFAM" id="SSF52540">
    <property type="entry name" value="P-loop containing nucleoside triphosphate hydrolases"/>
    <property type="match status" value="1"/>
</dbReference>
<dbReference type="EMBL" id="KL250542">
    <property type="protein sequence ID" value="KGB33305.1"/>
    <property type="molecule type" value="Genomic_DNA"/>
</dbReference>
<dbReference type="CDD" id="cd19492">
    <property type="entry name" value="Rad51C"/>
    <property type="match status" value="1"/>
</dbReference>
<organism evidence="8">
    <name type="scientific">Schistosoma haematobium</name>
    <name type="common">Blood fluke</name>
    <dbReference type="NCBI Taxonomy" id="6185"/>
    <lineage>
        <taxon>Eukaryota</taxon>
        <taxon>Metazoa</taxon>
        <taxon>Spiralia</taxon>
        <taxon>Lophotrochozoa</taxon>
        <taxon>Platyhelminthes</taxon>
        <taxon>Trematoda</taxon>
        <taxon>Digenea</taxon>
        <taxon>Strigeidida</taxon>
        <taxon>Schistosomatoidea</taxon>
        <taxon>Schistosomatidae</taxon>
        <taxon>Schistosoma</taxon>
    </lineage>
</organism>
<dbReference type="OrthoDB" id="5957327at2759"/>
<dbReference type="PIRSF" id="PIRSF005856">
    <property type="entry name" value="Rad51"/>
    <property type="match status" value="1"/>
</dbReference>
<evidence type="ECO:0000256" key="4">
    <source>
        <dbReference type="ARBA" id="ARBA00022840"/>
    </source>
</evidence>
<dbReference type="GO" id="GO:0005657">
    <property type="term" value="C:replication fork"/>
    <property type="evidence" value="ECO:0007669"/>
    <property type="project" value="TreeGrafter"/>
</dbReference>
<dbReference type="GO" id="GO:0007131">
    <property type="term" value="P:reciprocal meiotic recombination"/>
    <property type="evidence" value="ECO:0007669"/>
    <property type="project" value="TreeGrafter"/>
</dbReference>
<dbReference type="GO" id="GO:0000400">
    <property type="term" value="F:four-way junction DNA binding"/>
    <property type="evidence" value="ECO:0007669"/>
    <property type="project" value="TreeGrafter"/>
</dbReference>
<dbReference type="GO" id="GO:0033065">
    <property type="term" value="C:Rad51C-XRCC3 complex"/>
    <property type="evidence" value="ECO:0007669"/>
    <property type="project" value="TreeGrafter"/>
</dbReference>
<dbReference type="InterPro" id="IPR016467">
    <property type="entry name" value="DNA_recomb/repair_RecA-like"/>
</dbReference>
<sequence>MLSDPGFRELISLPLSPAILHGLTRAGYNCVSEVVGLSVDRLATICGVNTKAARSALDIVHRYNQSSIECMDMNSIGLFGLCTAWDLLGALQTVDENSPVKGKRYNYIVSMCRSFDDLLGGGFPTGRLTELCGEPGVGKTQFCLQACVNVQIPKWFSGLNGQALFLDTEGNFIPERVRQIASALADHCKHHYIESNPERTDESFIKKYCPTVESLMSGIHYIRITDHLKLLAVCRHLEQFCDQHPLIRLIVVDSIALPFRYDFDDIPQRNRLLASVTQMLLCVAGRQQAAVILTNQITTKFDAKNLNSEQFDCVIEEEKVVKEQCRIDQNSCLVPALGDSWGHICSLRVFLTRLTTGIRQVKLLKHPGRPYGVGYYQITTGGIRDLVQNNKCNKHLPE</sequence>
<dbReference type="STRING" id="6185.A0A094ZFT5"/>
<keyword evidence="2" id="KW-0547">Nucleotide-binding</keyword>
<dbReference type="Pfam" id="PF08423">
    <property type="entry name" value="Rad51"/>
    <property type="match status" value="2"/>
</dbReference>
<comment type="subcellular location">
    <subcellularLocation>
        <location evidence="1">Nucleus</location>
    </subcellularLocation>
</comment>
<dbReference type="InterPro" id="IPR052093">
    <property type="entry name" value="HR_Repair_Mediator"/>
</dbReference>